<keyword evidence="3" id="KW-0032">Aminotransferase</keyword>
<evidence type="ECO:0000256" key="2">
    <source>
        <dbReference type="ARBA" id="ARBA00011738"/>
    </source>
</evidence>
<organism evidence="8 9">
    <name type="scientific">Galerina marginata (strain CBS 339.88)</name>
    <dbReference type="NCBI Taxonomy" id="685588"/>
    <lineage>
        <taxon>Eukaryota</taxon>
        <taxon>Fungi</taxon>
        <taxon>Dikarya</taxon>
        <taxon>Basidiomycota</taxon>
        <taxon>Agaricomycotina</taxon>
        <taxon>Agaricomycetes</taxon>
        <taxon>Agaricomycetidae</taxon>
        <taxon>Agaricales</taxon>
        <taxon>Agaricineae</taxon>
        <taxon>Strophariaceae</taxon>
        <taxon>Galerina</taxon>
    </lineage>
</organism>
<comment type="similarity">
    <text evidence="6">Belongs to the class-I pyridoxal-phosphate-dependent aminotransferase family. Alanine aminotransferase subfamily.</text>
</comment>
<dbReference type="InterPro" id="IPR015421">
    <property type="entry name" value="PyrdxlP-dep_Trfase_major"/>
</dbReference>
<evidence type="ECO:0000313" key="9">
    <source>
        <dbReference type="Proteomes" id="UP000027222"/>
    </source>
</evidence>
<dbReference type="UniPathway" id="UPA00528">
    <property type="reaction ID" value="UER00586"/>
</dbReference>
<dbReference type="FunFam" id="3.40.640.10:FF:000012">
    <property type="entry name" value="alanine aminotransferase 2"/>
    <property type="match status" value="1"/>
</dbReference>
<dbReference type="FunFam" id="3.90.1150.10:FF:000151">
    <property type="entry name" value="Alanine aminotransferase 2"/>
    <property type="match status" value="1"/>
</dbReference>
<dbReference type="InterPro" id="IPR004839">
    <property type="entry name" value="Aminotransferase_I/II_large"/>
</dbReference>
<evidence type="ECO:0000256" key="6">
    <source>
        <dbReference type="ARBA" id="ARBA00025785"/>
    </source>
</evidence>
<name>A0A067TEF5_GALM3</name>
<feature type="domain" description="Aminotransferase class I/classII large" evidence="7">
    <location>
        <begin position="83"/>
        <end position="450"/>
    </location>
</feature>
<dbReference type="InterPro" id="IPR045088">
    <property type="entry name" value="ALAT1/2-like"/>
</dbReference>
<dbReference type="STRING" id="685588.A0A067TEF5"/>
<dbReference type="OrthoDB" id="1732682at2759"/>
<evidence type="ECO:0000256" key="1">
    <source>
        <dbReference type="ARBA" id="ARBA00001933"/>
    </source>
</evidence>
<evidence type="ECO:0000256" key="4">
    <source>
        <dbReference type="ARBA" id="ARBA00022679"/>
    </source>
</evidence>
<dbReference type="GO" id="GO:0008483">
    <property type="term" value="F:transaminase activity"/>
    <property type="evidence" value="ECO:0007669"/>
    <property type="project" value="UniProtKB-KW"/>
</dbReference>
<accession>A0A067TEF5</accession>
<dbReference type="InterPro" id="IPR015424">
    <property type="entry name" value="PyrdxlP-dep_Trfase"/>
</dbReference>
<protein>
    <recommendedName>
        <fullName evidence="7">Aminotransferase class I/classII large domain-containing protein</fullName>
    </recommendedName>
</protein>
<dbReference type="EMBL" id="KL142377">
    <property type="protein sequence ID" value="KDR77358.1"/>
    <property type="molecule type" value="Genomic_DNA"/>
</dbReference>
<comment type="cofactor">
    <cofactor evidence="1">
        <name>pyridoxal 5'-phosphate</name>
        <dbReference type="ChEBI" id="CHEBI:597326"/>
    </cofactor>
</comment>
<dbReference type="GO" id="GO:0042853">
    <property type="term" value="P:L-alanine catabolic process"/>
    <property type="evidence" value="ECO:0007669"/>
    <property type="project" value="UniProtKB-UniPathway"/>
</dbReference>
<dbReference type="PANTHER" id="PTHR11751">
    <property type="entry name" value="ALANINE AMINOTRANSFERASE"/>
    <property type="match status" value="1"/>
</dbReference>
<evidence type="ECO:0000256" key="3">
    <source>
        <dbReference type="ARBA" id="ARBA00022576"/>
    </source>
</evidence>
<dbReference type="Gene3D" id="3.40.640.10">
    <property type="entry name" value="Type I PLP-dependent aspartate aminotransferase-like (Major domain)"/>
    <property type="match status" value="1"/>
</dbReference>
<keyword evidence="4" id="KW-0808">Transferase</keyword>
<evidence type="ECO:0000313" key="8">
    <source>
        <dbReference type="EMBL" id="KDR77358.1"/>
    </source>
</evidence>
<dbReference type="AlphaFoldDB" id="A0A067TEF5"/>
<comment type="subunit">
    <text evidence="2">Homodimer.</text>
</comment>
<dbReference type="SUPFAM" id="SSF53383">
    <property type="entry name" value="PLP-dependent transferases"/>
    <property type="match status" value="1"/>
</dbReference>
<dbReference type="PANTHER" id="PTHR11751:SF29">
    <property type="entry name" value="ALANINE TRANSAMINASE"/>
    <property type="match status" value="1"/>
</dbReference>
<sequence>MRQLTVDALNPTFQKVQYAVRGELAIKAELLRDKLKEPNNGLPFDKVISSNIGNPQQKGLDQPPITFTRQVAALMEWPDLANLAPNVFPKDVIQRAKELSAEIGSIGAYSHSQGVPFIRQSVAKFIAERDGYPSNPNHIFLTGGASAGVSLLINMLISSPKSGILIPIPQYPLYTASLAQHQGLPIPYYLDESKEWSTSVASIEEALEEAHKEGIIPKGLVIINPGNPTGALLDEATQEGLVQLCEKYSLVLLADEVYQANLHRAETHPFTSFKKVVAKLQSPVPLVSFHSISKGVSGECGRRGGYFECTNFSEEVIALLYKMVSVGLCPPLAGQIGVDSMVRPPKPGDESYELWKKETDTIHAALASRTQLMAKRLNALPGVSCVDSPGALYLYPQIKLSKKARDAAGAAGKEPDAFYSLALLDETGICVVPGSGFGQKEGEWHYRLTCLCPGVDEYVGKLEKFHRNWMEKYGEE</sequence>
<gene>
    <name evidence="8" type="ORF">GALMADRAFT_210412</name>
</gene>
<reference evidence="9" key="1">
    <citation type="journal article" date="2014" name="Proc. Natl. Acad. Sci. U.S.A.">
        <title>Extensive sampling of basidiomycete genomes demonstrates inadequacy of the white-rot/brown-rot paradigm for wood decay fungi.</title>
        <authorList>
            <person name="Riley R."/>
            <person name="Salamov A.A."/>
            <person name="Brown D.W."/>
            <person name="Nagy L.G."/>
            <person name="Floudas D."/>
            <person name="Held B.W."/>
            <person name="Levasseur A."/>
            <person name="Lombard V."/>
            <person name="Morin E."/>
            <person name="Otillar R."/>
            <person name="Lindquist E.A."/>
            <person name="Sun H."/>
            <person name="LaButti K.M."/>
            <person name="Schmutz J."/>
            <person name="Jabbour D."/>
            <person name="Luo H."/>
            <person name="Baker S.E."/>
            <person name="Pisabarro A.G."/>
            <person name="Walton J.D."/>
            <person name="Blanchette R.A."/>
            <person name="Henrissat B."/>
            <person name="Martin F."/>
            <person name="Cullen D."/>
            <person name="Hibbett D.S."/>
            <person name="Grigoriev I.V."/>
        </authorList>
    </citation>
    <scope>NUCLEOTIDE SEQUENCE [LARGE SCALE GENOMIC DNA]</scope>
    <source>
        <strain evidence="9">CBS 339.88</strain>
    </source>
</reference>
<dbReference type="Gene3D" id="3.90.1150.10">
    <property type="entry name" value="Aspartate Aminotransferase, domain 1"/>
    <property type="match status" value="1"/>
</dbReference>
<proteinExistence type="inferred from homology"/>
<dbReference type="HOGENOM" id="CLU_014254_3_0_1"/>
<dbReference type="CDD" id="cd00609">
    <property type="entry name" value="AAT_like"/>
    <property type="match status" value="1"/>
</dbReference>
<evidence type="ECO:0000259" key="7">
    <source>
        <dbReference type="Pfam" id="PF00155"/>
    </source>
</evidence>
<evidence type="ECO:0000256" key="5">
    <source>
        <dbReference type="ARBA" id="ARBA00022898"/>
    </source>
</evidence>
<keyword evidence="9" id="KW-1185">Reference proteome</keyword>
<dbReference type="Proteomes" id="UP000027222">
    <property type="component" value="Unassembled WGS sequence"/>
</dbReference>
<keyword evidence="5" id="KW-0663">Pyridoxal phosphate</keyword>
<dbReference type="Gene3D" id="1.10.287.1970">
    <property type="match status" value="1"/>
</dbReference>
<dbReference type="Pfam" id="PF00155">
    <property type="entry name" value="Aminotran_1_2"/>
    <property type="match status" value="1"/>
</dbReference>
<dbReference type="GO" id="GO:0030170">
    <property type="term" value="F:pyridoxal phosphate binding"/>
    <property type="evidence" value="ECO:0007669"/>
    <property type="project" value="InterPro"/>
</dbReference>
<dbReference type="InterPro" id="IPR015422">
    <property type="entry name" value="PyrdxlP-dep_Trfase_small"/>
</dbReference>